<dbReference type="OrthoDB" id="546239at2759"/>
<dbReference type="Gene3D" id="3.30.710.10">
    <property type="entry name" value="Potassium Channel Kv1.1, Chain A"/>
    <property type="match status" value="1"/>
</dbReference>
<organism evidence="4 5">
    <name type="scientific">Ostreobium quekettii</name>
    <dbReference type="NCBI Taxonomy" id="121088"/>
    <lineage>
        <taxon>Eukaryota</taxon>
        <taxon>Viridiplantae</taxon>
        <taxon>Chlorophyta</taxon>
        <taxon>core chlorophytes</taxon>
        <taxon>Ulvophyceae</taxon>
        <taxon>TCBD clade</taxon>
        <taxon>Bryopsidales</taxon>
        <taxon>Ostreobineae</taxon>
        <taxon>Ostreobiaceae</taxon>
        <taxon>Ostreobium</taxon>
    </lineage>
</organism>
<evidence type="ECO:0000256" key="1">
    <source>
        <dbReference type="ARBA" id="ARBA00004906"/>
    </source>
</evidence>
<dbReference type="InterPro" id="IPR011333">
    <property type="entry name" value="SKP1/BTB/POZ_sf"/>
</dbReference>
<dbReference type="Proteomes" id="UP000708148">
    <property type="component" value="Unassembled WGS sequence"/>
</dbReference>
<accession>A0A8S1J030</accession>
<comment type="pathway">
    <text evidence="1">Protein modification; protein ubiquitination.</text>
</comment>
<dbReference type="PANTHER" id="PTHR24410">
    <property type="entry name" value="HL07962P-RELATED"/>
    <property type="match status" value="1"/>
</dbReference>
<dbReference type="PROSITE" id="PS50097">
    <property type="entry name" value="BTB"/>
    <property type="match status" value="1"/>
</dbReference>
<protein>
    <recommendedName>
        <fullName evidence="3">BTB domain-containing protein</fullName>
    </recommendedName>
</protein>
<dbReference type="CDD" id="cd18186">
    <property type="entry name" value="BTB_POZ_ZBTB_KLHL-like"/>
    <property type="match status" value="1"/>
</dbReference>
<keyword evidence="5" id="KW-1185">Reference proteome</keyword>
<dbReference type="InterPro" id="IPR051481">
    <property type="entry name" value="BTB-POZ/Galectin-3-binding"/>
</dbReference>
<proteinExistence type="predicted"/>
<reference evidence="4" key="1">
    <citation type="submission" date="2020-12" db="EMBL/GenBank/DDBJ databases">
        <authorList>
            <person name="Iha C."/>
        </authorList>
    </citation>
    <scope>NUCLEOTIDE SEQUENCE</scope>
</reference>
<comment type="caution">
    <text evidence="4">The sequence shown here is derived from an EMBL/GenBank/DDBJ whole genome shotgun (WGS) entry which is preliminary data.</text>
</comment>
<dbReference type="EMBL" id="CAJHUC010001047">
    <property type="protein sequence ID" value="CAD7699538.1"/>
    <property type="molecule type" value="Genomic_DNA"/>
</dbReference>
<dbReference type="SUPFAM" id="SSF54695">
    <property type="entry name" value="POZ domain"/>
    <property type="match status" value="1"/>
</dbReference>
<feature type="region of interest" description="Disordered" evidence="2">
    <location>
        <begin position="488"/>
        <end position="507"/>
    </location>
</feature>
<evidence type="ECO:0000259" key="3">
    <source>
        <dbReference type="PROSITE" id="PS50097"/>
    </source>
</evidence>
<dbReference type="AlphaFoldDB" id="A0A8S1J030"/>
<evidence type="ECO:0000313" key="4">
    <source>
        <dbReference type="EMBL" id="CAD7699538.1"/>
    </source>
</evidence>
<evidence type="ECO:0000256" key="2">
    <source>
        <dbReference type="SAM" id="MobiDB-lite"/>
    </source>
</evidence>
<evidence type="ECO:0000313" key="5">
    <source>
        <dbReference type="Proteomes" id="UP000708148"/>
    </source>
</evidence>
<dbReference type="PANTHER" id="PTHR24410:SF23">
    <property type="entry name" value="BTB DOMAIN-CONTAINING PROTEIN-RELATED"/>
    <property type="match status" value="1"/>
</dbReference>
<dbReference type="InterPro" id="IPR000210">
    <property type="entry name" value="BTB/POZ_dom"/>
</dbReference>
<feature type="domain" description="BTB" evidence="3">
    <location>
        <begin position="23"/>
        <end position="91"/>
    </location>
</feature>
<sequence length="550" mass="56050">MQCEDKDFALGCLGSVFNDASGSDVTIRGPDGREVHCHRVFLSAASKVFRQMFASGMAESSAQVVEVGEVDPGALEAMLRFIYTGSCGITDASLVPLTAIADRFDVSALTTLCARYADKHLAISEATCWDLLESAVAYGVAPVARRASQFVLKRMPPEDDGWVRLSEPGLEALTRAALQELAHYKVILAIERWIEHDRARRLDHGLAALKQCSFYVLTLDELARVSALRVVCDSPPLRNKVFQSISTIGKMMQQFPRIRAGAPEAATVAEWREPGAAGIWTALTSGRHFILAKGGEGGSIRLIEDGREILECGRRSGGRGAVVGGSFELRQGDRLVVSVGARGTGGAGGGGSYVMMAGSKEGGGGTGAQRLLVAAGGGGGAGWRSAGLDAEIEAGEAGGCSLGPGTGTPRGLDGGFRAAAFRARGLVTGYRGNGDAEKEREVGIVPGGCLSAGLVLGVVAGEGEAGCGFATPPPAVLRGGAARGGGVGGSGGGGGGSPGGPGGAGGEGGGGGGCFVADSAENVAKEVRNFGHGMVKICLGAAPERAWLYS</sequence>
<dbReference type="Pfam" id="PF00651">
    <property type="entry name" value="BTB"/>
    <property type="match status" value="1"/>
</dbReference>
<gene>
    <name evidence="4" type="ORF">OSTQU699_LOCUS4897</name>
</gene>
<dbReference type="SMART" id="SM00225">
    <property type="entry name" value="BTB"/>
    <property type="match status" value="1"/>
</dbReference>
<name>A0A8S1J030_9CHLO</name>